<accession>A0ABR3SKF2</accession>
<dbReference type="Proteomes" id="UP001521116">
    <property type="component" value="Unassembled WGS sequence"/>
</dbReference>
<dbReference type="PANTHER" id="PTHR43364:SF15">
    <property type="entry name" value="ARYL-ALCOHOL DEHYDROGENASE AAD16-RELATED"/>
    <property type="match status" value="1"/>
</dbReference>
<name>A0ABR3SKF2_9PEZI</name>
<feature type="domain" description="Xylanolytic transcriptional activator regulatory" evidence="4">
    <location>
        <begin position="241"/>
        <end position="318"/>
    </location>
</feature>
<dbReference type="InterPro" id="IPR036812">
    <property type="entry name" value="NAD(P)_OxRdtase_dom_sf"/>
</dbReference>
<dbReference type="Gene3D" id="3.20.20.100">
    <property type="entry name" value="NADP-dependent oxidoreductase domain"/>
    <property type="match status" value="1"/>
</dbReference>
<dbReference type="EMBL" id="JAJVDC020000121">
    <property type="protein sequence ID" value="KAL1623327.1"/>
    <property type="molecule type" value="Genomic_DNA"/>
</dbReference>
<comment type="caution">
    <text evidence="5">The sequence shown here is derived from an EMBL/GenBank/DDBJ whole genome shotgun (WGS) entry which is preliminary data.</text>
</comment>
<protein>
    <recommendedName>
        <fullName evidence="4">Xylanolytic transcriptional activator regulatory domain-containing protein</fullName>
    </recommendedName>
</protein>
<organism evidence="5 6">
    <name type="scientific">Neofusicoccum ribis</name>
    <dbReference type="NCBI Taxonomy" id="45134"/>
    <lineage>
        <taxon>Eukaryota</taxon>
        <taxon>Fungi</taxon>
        <taxon>Dikarya</taxon>
        <taxon>Ascomycota</taxon>
        <taxon>Pezizomycotina</taxon>
        <taxon>Dothideomycetes</taxon>
        <taxon>Dothideomycetes incertae sedis</taxon>
        <taxon>Botryosphaeriales</taxon>
        <taxon>Botryosphaeriaceae</taxon>
        <taxon>Neofusicoccum</taxon>
    </lineage>
</organism>
<proteinExistence type="predicted"/>
<evidence type="ECO:0000313" key="6">
    <source>
        <dbReference type="Proteomes" id="UP001521116"/>
    </source>
</evidence>
<dbReference type="InterPro" id="IPR007219">
    <property type="entry name" value="XnlR_reg_dom"/>
</dbReference>
<dbReference type="Pfam" id="PF00248">
    <property type="entry name" value="Aldo_ket_red"/>
    <property type="match status" value="1"/>
</dbReference>
<evidence type="ECO:0000256" key="2">
    <source>
        <dbReference type="ARBA" id="ARBA00023242"/>
    </source>
</evidence>
<evidence type="ECO:0000256" key="3">
    <source>
        <dbReference type="SAM" id="MobiDB-lite"/>
    </source>
</evidence>
<keyword evidence="1" id="KW-0560">Oxidoreductase</keyword>
<reference evidence="5 6" key="1">
    <citation type="submission" date="2024-02" db="EMBL/GenBank/DDBJ databases">
        <title>De novo assembly and annotation of 12 fungi associated with fruit tree decline syndrome in Ontario, Canada.</title>
        <authorList>
            <person name="Sulman M."/>
            <person name="Ellouze W."/>
            <person name="Ilyukhin E."/>
        </authorList>
    </citation>
    <scope>NUCLEOTIDE SEQUENCE [LARGE SCALE GENOMIC DNA]</scope>
    <source>
        <strain evidence="5 6">M1-105</strain>
    </source>
</reference>
<keyword evidence="2" id="KW-0539">Nucleus</keyword>
<keyword evidence="6" id="KW-1185">Reference proteome</keyword>
<evidence type="ECO:0000313" key="5">
    <source>
        <dbReference type="EMBL" id="KAL1623327.1"/>
    </source>
</evidence>
<evidence type="ECO:0000259" key="4">
    <source>
        <dbReference type="SMART" id="SM00906"/>
    </source>
</evidence>
<gene>
    <name evidence="5" type="ORF">SLS56_008327</name>
</gene>
<dbReference type="PANTHER" id="PTHR43364">
    <property type="entry name" value="NADH-SPECIFIC METHYLGLYOXAL REDUCTASE-RELATED"/>
    <property type="match status" value="1"/>
</dbReference>
<feature type="region of interest" description="Disordered" evidence="3">
    <location>
        <begin position="70"/>
        <end position="97"/>
    </location>
</feature>
<dbReference type="CDD" id="cd12148">
    <property type="entry name" value="fungal_TF_MHR"/>
    <property type="match status" value="1"/>
</dbReference>
<dbReference type="InterPro" id="IPR023210">
    <property type="entry name" value="NADP_OxRdtase_dom"/>
</dbReference>
<dbReference type="SMART" id="SM00906">
    <property type="entry name" value="Fungal_trans"/>
    <property type="match status" value="1"/>
</dbReference>
<dbReference type="SUPFAM" id="SSF51430">
    <property type="entry name" value="NAD(P)-linked oxidoreductase"/>
    <property type="match status" value="1"/>
</dbReference>
<sequence length="894" mass="98208">MPKRTWSQMDGSTAVDGPAAKVVFLDSKAYNTRFKEAIVHDLEAIHSSLQQLSEKGLLIALPALRSLSNTLPEPPIPEHPEDVGPSCDNSPKLSPQDEGLAHVPIQSVYYLTKLRALRSDIETLPTTSPSEEPINDFISNGQLSIDDAERLFGLYYDRLDHFIYRVGGRYSTLESLRRGSPTLAACIYTVSSLHDPSSNHLYSICKNEFRRLVTNSMFDGRVDRDYLRALAIGAYWLSDMSWMLSGIAVRRATEVNLSASFKQINNANNEEAVDLLRLWYISYISDSHLSILYGRAPMVRDVQRADEFLNAPNTTEDDKRMMSQVTLLIIVRSIYDLFGPDSSEPIPSVYSTQISAFSRQLDHWLGRWSPALQRNASIGDFPAKGVLIHFHFAKLYLHSHVFRGLDAAAPPTLPPGLHDSATAAVAAATSIIELLPTDADLRGGLNGMPAYLLSMTCFACVFLLKLTATTTTAGGPALVQRDLVARLAAALVECFRASSVGRWHLVHLMADGLERLAGSLLGAGEAAAGGAVDGVAVLGGGDAVVQDLAALTPQFEISAMEYVRLGNSGLKVSKVILGCMTFGSSKWEGSPWTLDEEEGLKLLKKAYDCGINTWDTADTYSNGKSEEIIGKALKKYNIPRSRVVILSKIYNPVMDDDSRPASVNDGALVNQMGLSRKHVLAAVDATLARLGTDYVDVLQIHRLDRETPPEEVMRALHDVVAAGKARYLGASSMWAWEFARLQHVAELRGWTKFVSMQPFYNLLYREEEREMIPFCEATGVAVIPWSPLARGLLAKPAGKGEQSLRGQADKKGKAWNETANMEIVGRVEELAGKKGASMASVATAWVLQKGCCPIVGLSTVERIEEIVGVLKVKLTDEEMRYLEEEYKPRNVEGM</sequence>
<evidence type="ECO:0000256" key="1">
    <source>
        <dbReference type="ARBA" id="ARBA00023002"/>
    </source>
</evidence>
<dbReference type="InterPro" id="IPR050523">
    <property type="entry name" value="AKR_Detox_Biosynth"/>
</dbReference>
<dbReference type="CDD" id="cd19079">
    <property type="entry name" value="AKR_EcYajO-like"/>
    <property type="match status" value="1"/>
</dbReference>